<evidence type="ECO:0000256" key="3">
    <source>
        <dbReference type="ARBA" id="ARBA00010280"/>
    </source>
</evidence>
<evidence type="ECO:0000256" key="14">
    <source>
        <dbReference type="ARBA" id="ARBA00049057"/>
    </source>
</evidence>
<name>A0A1F7FI55_UNCRA</name>
<comment type="caution">
    <text evidence="18">The sequence shown here is derived from an EMBL/GenBank/DDBJ whole genome shotgun (WGS) entry which is preliminary data.</text>
</comment>
<dbReference type="InterPro" id="IPR010918">
    <property type="entry name" value="PurM-like_C_dom"/>
</dbReference>
<dbReference type="UniPathway" id="UPA00074">
    <property type="reaction ID" value="UER00129"/>
</dbReference>
<keyword evidence="8 15" id="KW-0547">Nucleotide-binding</keyword>
<dbReference type="SUPFAM" id="SSF55326">
    <property type="entry name" value="PurM N-terminal domain-like"/>
    <property type="match status" value="1"/>
</dbReference>
<evidence type="ECO:0000256" key="1">
    <source>
        <dbReference type="ARBA" id="ARBA00004496"/>
    </source>
</evidence>
<dbReference type="Proteomes" id="UP000179243">
    <property type="component" value="Unassembled WGS sequence"/>
</dbReference>
<reference evidence="18 19" key="1">
    <citation type="journal article" date="2016" name="Nat. Commun.">
        <title>Thousands of microbial genomes shed light on interconnected biogeochemical processes in an aquifer system.</title>
        <authorList>
            <person name="Anantharaman K."/>
            <person name="Brown C.T."/>
            <person name="Hug L.A."/>
            <person name="Sharon I."/>
            <person name="Castelle C.J."/>
            <person name="Probst A.J."/>
            <person name="Thomas B.C."/>
            <person name="Singh A."/>
            <person name="Wilkins M.J."/>
            <person name="Karaoz U."/>
            <person name="Brodie E.L."/>
            <person name="Williams K.H."/>
            <person name="Hubbard S.S."/>
            <person name="Banfield J.F."/>
        </authorList>
    </citation>
    <scope>NUCLEOTIDE SEQUENCE [LARGE SCALE GENOMIC DNA]</scope>
</reference>
<dbReference type="GO" id="GO:0005524">
    <property type="term" value="F:ATP binding"/>
    <property type="evidence" value="ECO:0007669"/>
    <property type="project" value="UniProtKB-KW"/>
</dbReference>
<feature type="domain" description="PurM-like N-terminal" evidence="16">
    <location>
        <begin position="57"/>
        <end position="163"/>
    </location>
</feature>
<organism evidence="18 19">
    <name type="scientific">Candidatus Raymondbacteria bacterium RIFOXYD12_FULL_49_13</name>
    <dbReference type="NCBI Taxonomy" id="1817890"/>
    <lineage>
        <taxon>Bacteria</taxon>
        <taxon>Raymondiibacteriota</taxon>
    </lineage>
</organism>
<evidence type="ECO:0000256" key="10">
    <source>
        <dbReference type="ARBA" id="ARBA00022840"/>
    </source>
</evidence>
<dbReference type="InterPro" id="IPR016188">
    <property type="entry name" value="PurM-like_N"/>
</dbReference>
<evidence type="ECO:0000259" key="16">
    <source>
        <dbReference type="Pfam" id="PF00586"/>
    </source>
</evidence>
<dbReference type="Gene3D" id="3.30.1330.10">
    <property type="entry name" value="PurM-like, N-terminal domain"/>
    <property type="match status" value="1"/>
</dbReference>
<evidence type="ECO:0000256" key="11">
    <source>
        <dbReference type="ARBA" id="ARBA00031908"/>
    </source>
</evidence>
<evidence type="ECO:0000313" key="18">
    <source>
        <dbReference type="EMBL" id="OGK06152.1"/>
    </source>
</evidence>
<dbReference type="InterPro" id="IPR036921">
    <property type="entry name" value="PurM-like_N_sf"/>
</dbReference>
<comment type="similarity">
    <text evidence="3 15">Belongs to the AIR synthase family.</text>
</comment>
<dbReference type="AlphaFoldDB" id="A0A1F7FI55"/>
<comment type="pathway">
    <text evidence="2 15">Purine metabolism; IMP biosynthesis via de novo pathway; 5-amino-1-(5-phospho-D-ribosyl)imidazole from N(2)-formyl-N(1)-(5-phospho-D-ribosyl)glycinamide: step 2/2.</text>
</comment>
<dbReference type="CDD" id="cd02196">
    <property type="entry name" value="PurM"/>
    <property type="match status" value="1"/>
</dbReference>
<comment type="subcellular location">
    <subcellularLocation>
        <location evidence="1 15">Cytoplasm</location>
    </subcellularLocation>
</comment>
<keyword evidence="9 15" id="KW-0658">Purine biosynthesis</keyword>
<keyword evidence="7 15" id="KW-0436">Ligase</keyword>
<dbReference type="SUPFAM" id="SSF56042">
    <property type="entry name" value="PurM C-terminal domain-like"/>
    <property type="match status" value="1"/>
</dbReference>
<evidence type="ECO:0000256" key="9">
    <source>
        <dbReference type="ARBA" id="ARBA00022755"/>
    </source>
</evidence>
<gene>
    <name evidence="15" type="primary">purM</name>
    <name evidence="18" type="ORF">A2519_22740</name>
</gene>
<comment type="catalytic activity">
    <reaction evidence="14 15">
        <text>2-formamido-N(1)-(5-O-phospho-beta-D-ribosyl)acetamidine + ATP = 5-amino-1-(5-phospho-beta-D-ribosyl)imidazole + ADP + phosphate + H(+)</text>
        <dbReference type="Rhea" id="RHEA:23032"/>
        <dbReference type="ChEBI" id="CHEBI:15378"/>
        <dbReference type="ChEBI" id="CHEBI:30616"/>
        <dbReference type="ChEBI" id="CHEBI:43474"/>
        <dbReference type="ChEBI" id="CHEBI:137981"/>
        <dbReference type="ChEBI" id="CHEBI:147287"/>
        <dbReference type="ChEBI" id="CHEBI:456216"/>
        <dbReference type="EC" id="6.3.3.1"/>
    </reaction>
</comment>
<dbReference type="EC" id="6.3.3.1" evidence="4 15"/>
<dbReference type="EMBL" id="MFYX01000036">
    <property type="protein sequence ID" value="OGK06152.1"/>
    <property type="molecule type" value="Genomic_DNA"/>
</dbReference>
<dbReference type="GO" id="GO:0004641">
    <property type="term" value="F:phosphoribosylformylglycinamidine cyclo-ligase activity"/>
    <property type="evidence" value="ECO:0007669"/>
    <property type="project" value="UniProtKB-UniRule"/>
</dbReference>
<keyword evidence="10 15" id="KW-0067">ATP-binding</keyword>
<evidence type="ECO:0000256" key="2">
    <source>
        <dbReference type="ARBA" id="ARBA00004686"/>
    </source>
</evidence>
<dbReference type="GO" id="GO:0006189">
    <property type="term" value="P:'de novo' IMP biosynthetic process"/>
    <property type="evidence" value="ECO:0007669"/>
    <property type="project" value="UniProtKB-UniRule"/>
</dbReference>
<dbReference type="InterPro" id="IPR036676">
    <property type="entry name" value="PurM-like_C_sf"/>
</dbReference>
<dbReference type="Pfam" id="PF02769">
    <property type="entry name" value="AIRS_C"/>
    <property type="match status" value="1"/>
</dbReference>
<dbReference type="HAMAP" id="MF_00741">
    <property type="entry name" value="AIRS"/>
    <property type="match status" value="1"/>
</dbReference>
<protein>
    <recommendedName>
        <fullName evidence="5 15">Phosphoribosylformylglycinamidine cyclo-ligase</fullName>
        <ecNumber evidence="4 15">6.3.3.1</ecNumber>
    </recommendedName>
    <alternativeName>
        <fullName evidence="12 15">AIR synthase</fullName>
    </alternativeName>
    <alternativeName>
        <fullName evidence="13 15">AIRS</fullName>
    </alternativeName>
    <alternativeName>
        <fullName evidence="11 15">Phosphoribosyl-aminoimidazole synthetase</fullName>
    </alternativeName>
</protein>
<sequence length="334" mass="35923">MKKHLTYKAAGVDIEKADTFVDRIASMVPKTKRSGALGAIGGFAAYFQNPHRAMKDPVMVSSTDGVGTKLLVAVAQDRHTTVGIDLVAMSVNDVVCCGAEPLFFLDYFATGGLQLRQSIDIMKGIVDGCAQAGCALIGGETAEMPGLYKKGDYDLAGFCVGIVDRPRIITGASVKPGDLVVGLRSSGLHSNGFSLARRAFSRKELQGDWGRKLLTPTRIYVRPLLELVKRGLVKSIAHITGGGLVENLPRVFPKDINVVIDRSAWKVPSMFGEIQKRGCVSDTEMFRTFNMGIGMTVIVDPKRTAIAQQTLKRNGVESVVIGKAVRGANKVIIN</sequence>
<evidence type="ECO:0000256" key="8">
    <source>
        <dbReference type="ARBA" id="ARBA00022741"/>
    </source>
</evidence>
<dbReference type="FunFam" id="3.30.1330.10:FF:000001">
    <property type="entry name" value="Phosphoribosylformylglycinamidine cyclo-ligase"/>
    <property type="match status" value="1"/>
</dbReference>
<dbReference type="GO" id="GO:0046084">
    <property type="term" value="P:adenine biosynthetic process"/>
    <property type="evidence" value="ECO:0007669"/>
    <property type="project" value="TreeGrafter"/>
</dbReference>
<accession>A0A1F7FI55</accession>
<proteinExistence type="inferred from homology"/>
<dbReference type="FunFam" id="3.90.650.10:FF:000011">
    <property type="entry name" value="Phosphoribosylformylglycinamidine cyclo-ligase"/>
    <property type="match status" value="1"/>
</dbReference>
<dbReference type="NCBIfam" id="TIGR00878">
    <property type="entry name" value="purM"/>
    <property type="match status" value="1"/>
</dbReference>
<dbReference type="Gene3D" id="3.90.650.10">
    <property type="entry name" value="PurM-like C-terminal domain"/>
    <property type="match status" value="1"/>
</dbReference>
<keyword evidence="6 15" id="KW-0963">Cytoplasm</keyword>
<evidence type="ECO:0000256" key="4">
    <source>
        <dbReference type="ARBA" id="ARBA00013047"/>
    </source>
</evidence>
<evidence type="ECO:0000259" key="17">
    <source>
        <dbReference type="Pfam" id="PF02769"/>
    </source>
</evidence>
<evidence type="ECO:0000256" key="7">
    <source>
        <dbReference type="ARBA" id="ARBA00022598"/>
    </source>
</evidence>
<evidence type="ECO:0000313" key="19">
    <source>
        <dbReference type="Proteomes" id="UP000179243"/>
    </source>
</evidence>
<evidence type="ECO:0000256" key="15">
    <source>
        <dbReference type="HAMAP-Rule" id="MF_00741"/>
    </source>
</evidence>
<evidence type="ECO:0000256" key="12">
    <source>
        <dbReference type="ARBA" id="ARBA00032931"/>
    </source>
</evidence>
<dbReference type="GO" id="GO:0004637">
    <property type="term" value="F:phosphoribosylamine-glycine ligase activity"/>
    <property type="evidence" value="ECO:0007669"/>
    <property type="project" value="TreeGrafter"/>
</dbReference>
<dbReference type="PANTHER" id="PTHR10520:SF12">
    <property type="entry name" value="TRIFUNCTIONAL PURINE BIOSYNTHETIC PROTEIN ADENOSINE-3"/>
    <property type="match status" value="1"/>
</dbReference>
<dbReference type="PANTHER" id="PTHR10520">
    <property type="entry name" value="TRIFUNCTIONAL PURINE BIOSYNTHETIC PROTEIN ADENOSINE-3-RELATED"/>
    <property type="match status" value="1"/>
</dbReference>
<dbReference type="Pfam" id="PF00586">
    <property type="entry name" value="AIRS"/>
    <property type="match status" value="1"/>
</dbReference>
<feature type="domain" description="PurM-like C-terminal" evidence="17">
    <location>
        <begin position="175"/>
        <end position="329"/>
    </location>
</feature>
<evidence type="ECO:0000256" key="13">
    <source>
        <dbReference type="ARBA" id="ARBA00033093"/>
    </source>
</evidence>
<dbReference type="GO" id="GO:0005829">
    <property type="term" value="C:cytosol"/>
    <property type="evidence" value="ECO:0007669"/>
    <property type="project" value="TreeGrafter"/>
</dbReference>
<evidence type="ECO:0000256" key="5">
    <source>
        <dbReference type="ARBA" id="ARBA00020367"/>
    </source>
</evidence>
<dbReference type="InterPro" id="IPR004733">
    <property type="entry name" value="PurM_cligase"/>
</dbReference>
<evidence type="ECO:0000256" key="6">
    <source>
        <dbReference type="ARBA" id="ARBA00022490"/>
    </source>
</evidence>